<feature type="compositionally biased region" description="Basic and acidic residues" evidence="1">
    <location>
        <begin position="42"/>
        <end position="66"/>
    </location>
</feature>
<keyword evidence="2" id="KW-0732">Signal</keyword>
<feature type="compositionally biased region" description="Pro residues" evidence="1">
    <location>
        <begin position="29"/>
        <end position="40"/>
    </location>
</feature>
<feature type="region of interest" description="Disordered" evidence="1">
    <location>
        <begin position="21"/>
        <end position="80"/>
    </location>
</feature>
<feature type="signal peptide" evidence="2">
    <location>
        <begin position="1"/>
        <end position="20"/>
    </location>
</feature>
<proteinExistence type="predicted"/>
<sequence length="80" mass="8610">MCASIRAAMLALLVALPAVAAEPQRPSAPQAPPRPVPPPLTAKERLSGKASDEQRVDDCKVPPERRTRPRPTACPWEFGS</sequence>
<dbReference type="AlphaFoldDB" id="A0A6J4HIL1"/>
<dbReference type="EMBL" id="CADCTL010000066">
    <property type="protein sequence ID" value="CAA9225526.1"/>
    <property type="molecule type" value="Genomic_DNA"/>
</dbReference>
<name>A0A6J4HIL1_9PROT</name>
<reference evidence="3" key="1">
    <citation type="submission" date="2020-02" db="EMBL/GenBank/DDBJ databases">
        <authorList>
            <person name="Meier V. D."/>
        </authorList>
    </citation>
    <scope>NUCLEOTIDE SEQUENCE</scope>
    <source>
        <strain evidence="3">AVDCRST_MAG04</strain>
    </source>
</reference>
<protein>
    <submittedName>
        <fullName evidence="3">Uncharacterized protein</fullName>
    </submittedName>
</protein>
<gene>
    <name evidence="3" type="ORF">AVDCRST_MAG04-843</name>
</gene>
<evidence type="ECO:0000313" key="3">
    <source>
        <dbReference type="EMBL" id="CAA9225526.1"/>
    </source>
</evidence>
<accession>A0A6J4HIL1</accession>
<feature type="chain" id="PRO_5026744541" evidence="2">
    <location>
        <begin position="21"/>
        <end position="80"/>
    </location>
</feature>
<organism evidence="3">
    <name type="scientific">uncultured Acetobacteraceae bacterium</name>
    <dbReference type="NCBI Taxonomy" id="169975"/>
    <lineage>
        <taxon>Bacteria</taxon>
        <taxon>Pseudomonadati</taxon>
        <taxon>Pseudomonadota</taxon>
        <taxon>Alphaproteobacteria</taxon>
        <taxon>Acetobacterales</taxon>
        <taxon>Acetobacteraceae</taxon>
        <taxon>environmental samples</taxon>
    </lineage>
</organism>
<evidence type="ECO:0000256" key="2">
    <source>
        <dbReference type="SAM" id="SignalP"/>
    </source>
</evidence>
<evidence type="ECO:0000256" key="1">
    <source>
        <dbReference type="SAM" id="MobiDB-lite"/>
    </source>
</evidence>